<dbReference type="SMART" id="SM00209">
    <property type="entry name" value="TSP1"/>
    <property type="match status" value="2"/>
</dbReference>
<evidence type="ECO:0000256" key="9">
    <source>
        <dbReference type="PROSITE-ProRule" id="PRU01005"/>
    </source>
</evidence>
<dbReference type="Gene3D" id="2.20.100.10">
    <property type="entry name" value="Thrombospondin type-1 (TSP1) repeat"/>
    <property type="match status" value="1"/>
</dbReference>
<evidence type="ECO:0000259" key="14">
    <source>
        <dbReference type="PROSITE" id="PS51864"/>
    </source>
</evidence>
<dbReference type="PROSITE" id="PS50060">
    <property type="entry name" value="MAM_2"/>
    <property type="match status" value="1"/>
</dbReference>
<evidence type="ECO:0000256" key="7">
    <source>
        <dbReference type="ARBA" id="ARBA00023157"/>
    </source>
</evidence>
<evidence type="ECO:0000256" key="3">
    <source>
        <dbReference type="ARBA" id="ARBA00022723"/>
    </source>
</evidence>
<comment type="caution">
    <text evidence="9">Lacks conserved residue(s) required for the propagation of feature annotation.</text>
</comment>
<dbReference type="OrthoDB" id="6021381at2759"/>
<protein>
    <recommendedName>
        <fullName evidence="11">Metalloendopeptidase</fullName>
        <ecNumber evidence="11">3.4.24.-</ecNumber>
    </recommendedName>
</protein>
<keyword evidence="8" id="KW-0325">Glycoprotein</keyword>
<dbReference type="SUPFAM" id="SSF49899">
    <property type="entry name" value="Concanavalin A-like lectins/glucanases"/>
    <property type="match status" value="1"/>
</dbReference>
<keyword evidence="16" id="KW-1185">Reference proteome</keyword>
<dbReference type="InterPro" id="IPR036383">
    <property type="entry name" value="TSP1_rpt_sf"/>
</dbReference>
<feature type="signal peptide" evidence="11">
    <location>
        <begin position="1"/>
        <end position="19"/>
    </location>
</feature>
<keyword evidence="6 10" id="KW-0482">Metalloprotease</keyword>
<dbReference type="PROSITE" id="PS50092">
    <property type="entry name" value="TSP1"/>
    <property type="match status" value="1"/>
</dbReference>
<dbReference type="Pfam" id="PF00629">
    <property type="entry name" value="MAM"/>
    <property type="match status" value="1"/>
</dbReference>
<evidence type="ECO:0000313" key="15">
    <source>
        <dbReference type="EnsemblMetazoa" id="CLYHEMP017440.4"/>
    </source>
</evidence>
<feature type="binding site" evidence="10">
    <location>
        <position position="186"/>
    </location>
    <ligand>
        <name>Zn(2+)</name>
        <dbReference type="ChEBI" id="CHEBI:29105"/>
        <note>catalytic</note>
    </ligand>
</feature>
<dbReference type="Pfam" id="PF00090">
    <property type="entry name" value="TSP_1"/>
    <property type="match status" value="1"/>
</dbReference>
<evidence type="ECO:0000313" key="16">
    <source>
        <dbReference type="Proteomes" id="UP000594262"/>
    </source>
</evidence>
<dbReference type="Gene3D" id="3.40.390.10">
    <property type="entry name" value="Collagenase (Catalytic Domain)"/>
    <property type="match status" value="1"/>
</dbReference>
<dbReference type="SMART" id="SM00137">
    <property type="entry name" value="MAM"/>
    <property type="match status" value="1"/>
</dbReference>
<evidence type="ECO:0000256" key="4">
    <source>
        <dbReference type="ARBA" id="ARBA00022801"/>
    </source>
</evidence>
<feature type="domain" description="MAM" evidence="12">
    <location>
        <begin position="416"/>
        <end position="585"/>
    </location>
</feature>
<dbReference type="CDD" id="cd04280">
    <property type="entry name" value="ZnMc_astacin_like"/>
    <property type="match status" value="1"/>
</dbReference>
<organism evidence="15 16">
    <name type="scientific">Clytia hemisphaerica</name>
    <dbReference type="NCBI Taxonomy" id="252671"/>
    <lineage>
        <taxon>Eukaryota</taxon>
        <taxon>Metazoa</taxon>
        <taxon>Cnidaria</taxon>
        <taxon>Hydrozoa</taxon>
        <taxon>Hydroidolina</taxon>
        <taxon>Leptothecata</taxon>
        <taxon>Obeliida</taxon>
        <taxon>Clytiidae</taxon>
        <taxon>Clytia</taxon>
    </lineage>
</organism>
<evidence type="ECO:0000259" key="12">
    <source>
        <dbReference type="PROSITE" id="PS50060"/>
    </source>
</evidence>
<keyword evidence="7" id="KW-1015">Disulfide bond</keyword>
<evidence type="ECO:0000256" key="8">
    <source>
        <dbReference type="ARBA" id="ARBA00023180"/>
    </source>
</evidence>
<dbReference type="InterPro" id="IPR000884">
    <property type="entry name" value="TSP1_rpt"/>
</dbReference>
<dbReference type="PANTHER" id="PTHR10127:SF780">
    <property type="entry name" value="METALLOENDOPEPTIDASE"/>
    <property type="match status" value="1"/>
</dbReference>
<dbReference type="SUPFAM" id="SSF82895">
    <property type="entry name" value="TSP-1 type 1 repeat"/>
    <property type="match status" value="1"/>
</dbReference>
<keyword evidence="4 10" id="KW-0378">Hydrolase</keyword>
<dbReference type="FunFam" id="2.20.100.10:FF:000001">
    <property type="entry name" value="semaphorin-5A isoform X1"/>
    <property type="match status" value="1"/>
</dbReference>
<feature type="domain" description="ShKT" evidence="13">
    <location>
        <begin position="796"/>
        <end position="835"/>
    </location>
</feature>
<dbReference type="EnsemblMetazoa" id="CLYHEMT017440.4">
    <property type="protein sequence ID" value="CLYHEMP017440.4"/>
    <property type="gene ID" value="CLYHEMG017440"/>
</dbReference>
<dbReference type="Gene3D" id="2.60.120.200">
    <property type="match status" value="1"/>
</dbReference>
<dbReference type="SMART" id="SM00235">
    <property type="entry name" value="ZnMc"/>
    <property type="match status" value="1"/>
</dbReference>
<feature type="domain" description="Peptidase M12A" evidence="14">
    <location>
        <begin position="77"/>
        <end position="280"/>
    </location>
</feature>
<dbReference type="PROSITE" id="PS51670">
    <property type="entry name" value="SHKT"/>
    <property type="match status" value="1"/>
</dbReference>
<feature type="binding site" evidence="10">
    <location>
        <position position="176"/>
    </location>
    <ligand>
        <name>Zn(2+)</name>
        <dbReference type="ChEBI" id="CHEBI:29105"/>
        <note>catalytic</note>
    </ligand>
</feature>
<dbReference type="GO" id="GO:0016020">
    <property type="term" value="C:membrane"/>
    <property type="evidence" value="ECO:0007669"/>
    <property type="project" value="InterPro"/>
</dbReference>
<sequence length="878" mass="99447">MRLIFAVLVVIQLFQNVVSFDIWKTIEESNKDFYKKQKGLSDDNGHRLVGGDIFMTTQDFLKNRKVLSAPPQNAPKQKIPPVFDFHRKYWKRRIPYQIGYEFNTKERQVIQDSMKYIEARSCLKFSNSKTSSDKHWIRFYKGAGCHSGIGRSYYYDSKSTDVSLGNGCVVISIIVHELLHSLGFFHEQSRTDRDSYLQIYLSKVDKGWHSNFDKNEVGMEAYHGTPYDLRSIMQYGKSTFRKASASGNVMESKGDPDAPIGNSDMSDWDITELNRRYQCQHVDENGKKHVAIMSGWSQWVGWTRCMENWRKECSKARYRFCVDSDNCPGGNKWGTDEIVELCTAAECRADKEAVDGVWGRWSEFTSCNGKCGWGIQQRTRRCNNPPPRGKGKRCFGNSMERKLCRKQRCSAGPDKLDQNFDYGFGAWTAKEFSRKNGRASYQLPKDGPSKDHTSQVSGKAGYYAAAISEKGWYRDGKGKQIMAELSATTTRTHAKACLSFYYMLNGADIADKNAISVYWKTSTGVYQNSPFMKAGNMGKTWFYAAVDMKNVAAGTKVYIEVRFGKWRGSVVAVDDIAFDNNECPKFLDSTKCVDDPSFDCKSKKNMCAFDWRAMIPRCCQTCSDPSLKITGETCLDNPTYAGKCKEWTEKGECAKNKNWMAKQCCVSCKSAPKTPVEKACVKDIEGDVPTGKMTSSKCEGWAKKGFCTSDKYKKFMSDKCCQSCKNLNTPKTTAKPEVVKDDTCTKDIEGDVPAGKMTSSKCEGWAKKGFCTSDKYKKFMSDKCCQSCKNLNKPACTDNASYKDKCDGWASKEISECAVNSWMPKNCCASCKTHCGKDKHDSEKCKKWAKEKFCTKDKNKKWMAQNCCFSCKSYGFES</sequence>
<dbReference type="InterPro" id="IPR024079">
    <property type="entry name" value="MetalloPept_cat_dom_sf"/>
</dbReference>
<dbReference type="InterPro" id="IPR006026">
    <property type="entry name" value="Peptidase_Metallo"/>
</dbReference>
<reference evidence="15" key="1">
    <citation type="submission" date="2021-01" db="UniProtKB">
        <authorList>
            <consortium name="EnsemblMetazoa"/>
        </authorList>
    </citation>
    <scope>IDENTIFICATION</scope>
</reference>
<keyword evidence="5 10" id="KW-0862">Zinc</keyword>
<dbReference type="EC" id="3.4.24.-" evidence="11"/>
<keyword evidence="3 10" id="KW-0479">Metal-binding</keyword>
<proteinExistence type="predicted"/>
<dbReference type="GO" id="GO:0006508">
    <property type="term" value="P:proteolysis"/>
    <property type="evidence" value="ECO:0007669"/>
    <property type="project" value="UniProtKB-KW"/>
</dbReference>
<feature type="binding site" evidence="10">
    <location>
        <position position="180"/>
    </location>
    <ligand>
        <name>Zn(2+)</name>
        <dbReference type="ChEBI" id="CHEBI:29105"/>
        <note>catalytic</note>
    </ligand>
</feature>
<dbReference type="InterPro" id="IPR003582">
    <property type="entry name" value="ShKT_dom"/>
</dbReference>
<keyword evidence="2 10" id="KW-0645">Protease</keyword>
<evidence type="ECO:0000256" key="2">
    <source>
        <dbReference type="ARBA" id="ARBA00022670"/>
    </source>
</evidence>
<dbReference type="SUPFAM" id="SSF55486">
    <property type="entry name" value="Metalloproteases ('zincins'), catalytic domain"/>
    <property type="match status" value="1"/>
</dbReference>
<feature type="chain" id="PRO_5029940420" description="Metalloendopeptidase" evidence="11">
    <location>
        <begin position="20"/>
        <end position="878"/>
    </location>
</feature>
<dbReference type="GO" id="GO:0008270">
    <property type="term" value="F:zinc ion binding"/>
    <property type="evidence" value="ECO:0007669"/>
    <property type="project" value="UniProtKB-UniRule"/>
</dbReference>
<dbReference type="Pfam" id="PF01400">
    <property type="entry name" value="Astacin"/>
    <property type="match status" value="1"/>
</dbReference>
<dbReference type="PROSITE" id="PS51864">
    <property type="entry name" value="ASTACIN"/>
    <property type="match status" value="1"/>
</dbReference>
<evidence type="ECO:0000256" key="11">
    <source>
        <dbReference type="RuleBase" id="RU361183"/>
    </source>
</evidence>
<evidence type="ECO:0000259" key="13">
    <source>
        <dbReference type="PROSITE" id="PS51670"/>
    </source>
</evidence>
<dbReference type="InterPro" id="IPR001506">
    <property type="entry name" value="Peptidase_M12A"/>
</dbReference>
<dbReference type="InterPro" id="IPR000998">
    <property type="entry name" value="MAM_dom"/>
</dbReference>
<keyword evidence="11" id="KW-0732">Signal</keyword>
<feature type="active site" evidence="10">
    <location>
        <position position="177"/>
    </location>
</feature>
<dbReference type="Gene3D" id="1.10.10.1940">
    <property type="match status" value="1"/>
</dbReference>
<comment type="function">
    <text evidence="1">Metalloprotease.</text>
</comment>
<dbReference type="Proteomes" id="UP000594262">
    <property type="component" value="Unplaced"/>
</dbReference>
<evidence type="ECO:0000256" key="10">
    <source>
        <dbReference type="PROSITE-ProRule" id="PRU01211"/>
    </source>
</evidence>
<dbReference type="InterPro" id="IPR034035">
    <property type="entry name" value="Astacin-like_dom"/>
</dbReference>
<evidence type="ECO:0000256" key="5">
    <source>
        <dbReference type="ARBA" id="ARBA00022833"/>
    </source>
</evidence>
<comment type="cofactor">
    <cofactor evidence="10 11">
        <name>Zn(2+)</name>
        <dbReference type="ChEBI" id="CHEBI:29105"/>
    </cofactor>
    <text evidence="10 11">Binds 1 zinc ion per subunit.</text>
</comment>
<dbReference type="InterPro" id="IPR013320">
    <property type="entry name" value="ConA-like_dom_sf"/>
</dbReference>
<dbReference type="PRINTS" id="PR00480">
    <property type="entry name" value="ASTACIN"/>
</dbReference>
<evidence type="ECO:0000256" key="1">
    <source>
        <dbReference type="ARBA" id="ARBA00002657"/>
    </source>
</evidence>
<dbReference type="AlphaFoldDB" id="A0A7M5X3K6"/>
<evidence type="ECO:0000256" key="6">
    <source>
        <dbReference type="ARBA" id="ARBA00023049"/>
    </source>
</evidence>
<name>A0A7M5X3K6_9CNID</name>
<dbReference type="GO" id="GO:0004222">
    <property type="term" value="F:metalloendopeptidase activity"/>
    <property type="evidence" value="ECO:0007669"/>
    <property type="project" value="UniProtKB-UniRule"/>
</dbReference>
<accession>A0A7M5X3K6</accession>
<dbReference type="PANTHER" id="PTHR10127">
    <property type="entry name" value="DISCOIDIN, CUB, EGF, LAMININ , AND ZINC METALLOPROTEASE DOMAIN CONTAINING"/>
    <property type="match status" value="1"/>
</dbReference>